<sequence length="434" mass="49551">MSCVDCRNPFFRFLPGNMSSNISPSSINNTLNDSRPPANVEPYRRKNSRLPLVNFDLRRYKSTYYRRLKKYNLDWKKRVEESYAKILASEPQPETMAGNMVTPQQIIVPVDVPCNSMAPTPSFDEHLPNEQLSATEEVDQTECTPVDSVRNVVYRCKLNMTTTRILLEELRPHLRELPTDPRTLMRTKDFFERRASNANIPSPVDMCPSTDKTGACTSGCWKEIKALRSFQARTESRLSELEAKLSQVNVVDRIDSNISCVNSVQILKSSGRWQLDSDAVMSSFEAKLSQDEYRQDVSADLSSLVDGDVQTSVGRIMNVLLEPNYSSHFSWAGTKEKKKFKDTKTCNLVIRTISSLHKLGNADRCTTVKAITTSIQRWFHNSRDRLKSRIRRRRPCPLVGLNFFPNFNFQITVGENKENLPDAESTRVNFLGDL</sequence>
<proteinExistence type="predicted"/>
<reference evidence="1" key="1">
    <citation type="submission" date="2022-06" db="EMBL/GenBank/DDBJ databases">
        <authorList>
            <person name="Berger JAMES D."/>
            <person name="Berger JAMES D."/>
        </authorList>
    </citation>
    <scope>NUCLEOTIDE SEQUENCE [LARGE SCALE GENOMIC DNA]</scope>
</reference>
<protein>
    <recommendedName>
        <fullName evidence="3">DUF4806 domain-containing protein</fullName>
    </recommendedName>
</protein>
<dbReference type="WBParaSite" id="TREG1_131520.5">
    <property type="protein sequence ID" value="TREG1_131520.5"/>
    <property type="gene ID" value="TREG1_131520"/>
</dbReference>
<name>A0AA85J654_TRIRE</name>
<reference evidence="2" key="2">
    <citation type="submission" date="2023-11" db="UniProtKB">
        <authorList>
            <consortium name="WormBaseParasite"/>
        </authorList>
    </citation>
    <scope>IDENTIFICATION</scope>
</reference>
<accession>A0AA85J654</accession>
<evidence type="ECO:0000313" key="2">
    <source>
        <dbReference type="WBParaSite" id="TREG1_131520.5"/>
    </source>
</evidence>
<organism evidence="1 2">
    <name type="scientific">Trichobilharzia regenti</name>
    <name type="common">Nasal bird schistosome</name>
    <dbReference type="NCBI Taxonomy" id="157069"/>
    <lineage>
        <taxon>Eukaryota</taxon>
        <taxon>Metazoa</taxon>
        <taxon>Spiralia</taxon>
        <taxon>Lophotrochozoa</taxon>
        <taxon>Platyhelminthes</taxon>
        <taxon>Trematoda</taxon>
        <taxon>Digenea</taxon>
        <taxon>Strigeidida</taxon>
        <taxon>Schistosomatoidea</taxon>
        <taxon>Schistosomatidae</taxon>
        <taxon>Trichobilharzia</taxon>
    </lineage>
</organism>
<dbReference type="Proteomes" id="UP000050795">
    <property type="component" value="Unassembled WGS sequence"/>
</dbReference>
<evidence type="ECO:0008006" key="3">
    <source>
        <dbReference type="Google" id="ProtNLM"/>
    </source>
</evidence>
<dbReference type="AlphaFoldDB" id="A0AA85J654"/>
<evidence type="ECO:0000313" key="1">
    <source>
        <dbReference type="Proteomes" id="UP000050795"/>
    </source>
</evidence>
<keyword evidence="1" id="KW-1185">Reference proteome</keyword>